<dbReference type="Proteomes" id="UP001159364">
    <property type="component" value="Linkage Group LG05"/>
</dbReference>
<dbReference type="PROSITE" id="PS51005">
    <property type="entry name" value="NAC"/>
    <property type="match status" value="1"/>
</dbReference>
<dbReference type="Gene3D" id="2.170.150.80">
    <property type="entry name" value="NAC domain"/>
    <property type="match status" value="1"/>
</dbReference>
<comment type="caution">
    <text evidence="6">The sequence shown here is derived from an EMBL/GenBank/DDBJ whole genome shotgun (WGS) entry which is preliminary data.</text>
</comment>
<accession>A0AAV8TGL5</accession>
<dbReference type="PANTHER" id="PTHR31719:SF85">
    <property type="entry name" value="NAC DOMAIN-CONTAINING PROTEIN"/>
    <property type="match status" value="1"/>
</dbReference>
<evidence type="ECO:0000256" key="3">
    <source>
        <dbReference type="ARBA" id="ARBA00023163"/>
    </source>
</evidence>
<keyword evidence="2" id="KW-0238">DNA-binding</keyword>
<dbReference type="GO" id="GO:0048731">
    <property type="term" value="P:system development"/>
    <property type="evidence" value="ECO:0007669"/>
    <property type="project" value="TreeGrafter"/>
</dbReference>
<sequence>MGGVNNLPPGFIFSPTDEELVLQFLYPKASLLPCQPDIIPVLDHCHPWELDGKALSSENQWYFFCRMMEHKETGSGYWKELEIEKPVMSGAGGKVGLKKYFVYCIGEPEQGVETSWMMQEFRLDGTSFSSSSSSSSSSGHKRSKKLERSKWVLCRVYQRKASPRQSFGCGDDDDDCRTELSFLDEVFLSILDDDDLDGVKLTN</sequence>
<keyword evidence="1" id="KW-0805">Transcription regulation</keyword>
<proteinExistence type="predicted"/>
<name>A0AAV8TGL5_9ROSI</name>
<dbReference type="GO" id="GO:0003677">
    <property type="term" value="F:DNA binding"/>
    <property type="evidence" value="ECO:0007669"/>
    <property type="project" value="UniProtKB-KW"/>
</dbReference>
<keyword evidence="4" id="KW-0539">Nucleus</keyword>
<evidence type="ECO:0000256" key="1">
    <source>
        <dbReference type="ARBA" id="ARBA00023015"/>
    </source>
</evidence>
<protein>
    <recommendedName>
        <fullName evidence="5">NAC domain-containing protein</fullName>
    </recommendedName>
</protein>
<reference evidence="6 7" key="1">
    <citation type="submission" date="2021-09" db="EMBL/GenBank/DDBJ databases">
        <title>Genomic insights and catalytic innovation underlie evolution of tropane alkaloids biosynthesis.</title>
        <authorList>
            <person name="Wang Y.-J."/>
            <person name="Tian T."/>
            <person name="Huang J.-P."/>
            <person name="Huang S.-X."/>
        </authorList>
    </citation>
    <scope>NUCLEOTIDE SEQUENCE [LARGE SCALE GENOMIC DNA]</scope>
    <source>
        <strain evidence="6">KIB-2018</strain>
        <tissue evidence="6">Leaf</tissue>
    </source>
</reference>
<dbReference type="PANTHER" id="PTHR31719">
    <property type="entry name" value="NAC TRANSCRIPTION FACTOR 56"/>
    <property type="match status" value="1"/>
</dbReference>
<evidence type="ECO:0000259" key="5">
    <source>
        <dbReference type="PROSITE" id="PS51005"/>
    </source>
</evidence>
<feature type="domain" description="NAC" evidence="5">
    <location>
        <begin position="7"/>
        <end position="159"/>
    </location>
</feature>
<dbReference type="AlphaFoldDB" id="A0AAV8TGL5"/>
<dbReference type="InterPro" id="IPR036093">
    <property type="entry name" value="NAC_dom_sf"/>
</dbReference>
<gene>
    <name evidence="6" type="ORF">K2173_012081</name>
</gene>
<evidence type="ECO:0000256" key="4">
    <source>
        <dbReference type="ARBA" id="ARBA00023242"/>
    </source>
</evidence>
<dbReference type="InterPro" id="IPR003441">
    <property type="entry name" value="NAC-dom"/>
</dbReference>
<organism evidence="6 7">
    <name type="scientific">Erythroxylum novogranatense</name>
    <dbReference type="NCBI Taxonomy" id="1862640"/>
    <lineage>
        <taxon>Eukaryota</taxon>
        <taxon>Viridiplantae</taxon>
        <taxon>Streptophyta</taxon>
        <taxon>Embryophyta</taxon>
        <taxon>Tracheophyta</taxon>
        <taxon>Spermatophyta</taxon>
        <taxon>Magnoliopsida</taxon>
        <taxon>eudicotyledons</taxon>
        <taxon>Gunneridae</taxon>
        <taxon>Pentapetalae</taxon>
        <taxon>rosids</taxon>
        <taxon>fabids</taxon>
        <taxon>Malpighiales</taxon>
        <taxon>Erythroxylaceae</taxon>
        <taxon>Erythroxylum</taxon>
    </lineage>
</organism>
<dbReference type="Pfam" id="PF02365">
    <property type="entry name" value="NAM"/>
    <property type="match status" value="1"/>
</dbReference>
<evidence type="ECO:0000313" key="7">
    <source>
        <dbReference type="Proteomes" id="UP001159364"/>
    </source>
</evidence>
<dbReference type="EMBL" id="JAIWQS010000005">
    <property type="protein sequence ID" value="KAJ8765384.1"/>
    <property type="molecule type" value="Genomic_DNA"/>
</dbReference>
<dbReference type="SUPFAM" id="SSF101941">
    <property type="entry name" value="NAC domain"/>
    <property type="match status" value="1"/>
</dbReference>
<keyword evidence="7" id="KW-1185">Reference proteome</keyword>
<dbReference type="GO" id="GO:0006355">
    <property type="term" value="P:regulation of DNA-templated transcription"/>
    <property type="evidence" value="ECO:0007669"/>
    <property type="project" value="InterPro"/>
</dbReference>
<evidence type="ECO:0000256" key="2">
    <source>
        <dbReference type="ARBA" id="ARBA00023125"/>
    </source>
</evidence>
<keyword evidence="3" id="KW-0804">Transcription</keyword>
<evidence type="ECO:0000313" key="6">
    <source>
        <dbReference type="EMBL" id="KAJ8765384.1"/>
    </source>
</evidence>